<gene>
    <name evidence="1" type="ORF">BDN72DRAFT_888366</name>
</gene>
<dbReference type="EMBL" id="ML208337">
    <property type="protein sequence ID" value="TFK69097.1"/>
    <property type="molecule type" value="Genomic_DNA"/>
</dbReference>
<accession>A0ACD3AVV8</accession>
<reference evidence="1 2" key="1">
    <citation type="journal article" date="2019" name="Nat. Ecol. Evol.">
        <title>Megaphylogeny resolves global patterns of mushroom evolution.</title>
        <authorList>
            <person name="Varga T."/>
            <person name="Krizsan K."/>
            <person name="Foldi C."/>
            <person name="Dima B."/>
            <person name="Sanchez-Garcia M."/>
            <person name="Sanchez-Ramirez S."/>
            <person name="Szollosi G.J."/>
            <person name="Szarkandi J.G."/>
            <person name="Papp V."/>
            <person name="Albert L."/>
            <person name="Andreopoulos W."/>
            <person name="Angelini C."/>
            <person name="Antonin V."/>
            <person name="Barry K.W."/>
            <person name="Bougher N.L."/>
            <person name="Buchanan P."/>
            <person name="Buyck B."/>
            <person name="Bense V."/>
            <person name="Catcheside P."/>
            <person name="Chovatia M."/>
            <person name="Cooper J."/>
            <person name="Damon W."/>
            <person name="Desjardin D."/>
            <person name="Finy P."/>
            <person name="Geml J."/>
            <person name="Haridas S."/>
            <person name="Hughes K."/>
            <person name="Justo A."/>
            <person name="Karasinski D."/>
            <person name="Kautmanova I."/>
            <person name="Kiss B."/>
            <person name="Kocsube S."/>
            <person name="Kotiranta H."/>
            <person name="LaButti K.M."/>
            <person name="Lechner B.E."/>
            <person name="Liimatainen K."/>
            <person name="Lipzen A."/>
            <person name="Lukacs Z."/>
            <person name="Mihaltcheva S."/>
            <person name="Morgado L.N."/>
            <person name="Niskanen T."/>
            <person name="Noordeloos M.E."/>
            <person name="Ohm R.A."/>
            <person name="Ortiz-Santana B."/>
            <person name="Ovrebo C."/>
            <person name="Racz N."/>
            <person name="Riley R."/>
            <person name="Savchenko A."/>
            <person name="Shiryaev A."/>
            <person name="Soop K."/>
            <person name="Spirin V."/>
            <person name="Szebenyi C."/>
            <person name="Tomsovsky M."/>
            <person name="Tulloss R.E."/>
            <person name="Uehling J."/>
            <person name="Grigoriev I.V."/>
            <person name="Vagvolgyi C."/>
            <person name="Papp T."/>
            <person name="Martin F.M."/>
            <person name="Miettinen O."/>
            <person name="Hibbett D.S."/>
            <person name="Nagy L.G."/>
        </authorList>
    </citation>
    <scope>NUCLEOTIDE SEQUENCE [LARGE SCALE GENOMIC DNA]</scope>
    <source>
        <strain evidence="1 2">NL-1719</strain>
    </source>
</reference>
<evidence type="ECO:0000313" key="1">
    <source>
        <dbReference type="EMBL" id="TFK69097.1"/>
    </source>
</evidence>
<organism evidence="1 2">
    <name type="scientific">Pluteus cervinus</name>
    <dbReference type="NCBI Taxonomy" id="181527"/>
    <lineage>
        <taxon>Eukaryota</taxon>
        <taxon>Fungi</taxon>
        <taxon>Dikarya</taxon>
        <taxon>Basidiomycota</taxon>
        <taxon>Agaricomycotina</taxon>
        <taxon>Agaricomycetes</taxon>
        <taxon>Agaricomycetidae</taxon>
        <taxon>Agaricales</taxon>
        <taxon>Pluteineae</taxon>
        <taxon>Pluteaceae</taxon>
        <taxon>Pluteus</taxon>
    </lineage>
</organism>
<keyword evidence="2" id="KW-1185">Reference proteome</keyword>
<proteinExistence type="predicted"/>
<protein>
    <submittedName>
        <fullName evidence="1">Carboxylesterase</fullName>
    </submittedName>
</protein>
<evidence type="ECO:0000313" key="2">
    <source>
        <dbReference type="Proteomes" id="UP000308600"/>
    </source>
</evidence>
<name>A0ACD3AVV8_9AGAR</name>
<dbReference type="Proteomes" id="UP000308600">
    <property type="component" value="Unassembled WGS sequence"/>
</dbReference>
<sequence length="527" mass="58429">MATSTNHIQDELLANLGRVTVLTKFGNITGGRTNNGAAAFLEIPYALPPGRFQDPEPLPNAFRYEEKEYIRESKYAVQPTNDGQAAGLPFEDKVGRGQPTENPLFLNIIVPPEFPSKKGFPVKVYIHGGFLQFGSPHGLSSQAQFVSAIRSEIWVNIGYRLSAFGFLAYDEPKVAGNFGFKDQWLALQWVKENIDAFGGDIDDIQLTGLSAGAHSVHQILHHASNLSRGHQAPFNSALLQSNAILINPKTPEELRPQFHALCHALKLDPDDPNVLTTLSDPAQVPASEITRVIETEKLGVYGTFRGCLNEDWIPRAPAPMEWQRSGGLARGLQACGVHSIVIGNLSEEWYLYSIAHDVPNPEDLAPNLLRYFPEPIVQGMIQRYNKSVHAGNPQRLFGEILSCGQVYLPTQILLRDLYNAGFPVARYDIRWTPEKSRTQGYVTHGSDRVLWALRIPNLTEDERDVASAWLEAVAGIFSSLRNKGAALGVPKVALTLEQDRQILWKESEGWDQIMSLIDILPGEESPN</sequence>